<sequence>MLWFELIKQWRDSGRGSYGVTFPFLVGSLSLMNKENITKNYIEKVFDEIINKPVPGYYSEVRWCGTINEPVISISKNEDISNIAVKDFFKSNDCYSLVFTEDLMNMFHLDSENAQDCLKKLILRTWETVSHGRFSKNGGQFTPFTEDDLTFINAVK</sequence>
<organism evidence="1 2">
    <name type="scientific">Escherichia coli</name>
    <dbReference type="NCBI Taxonomy" id="562"/>
    <lineage>
        <taxon>Bacteria</taxon>
        <taxon>Pseudomonadati</taxon>
        <taxon>Pseudomonadota</taxon>
        <taxon>Gammaproteobacteria</taxon>
        <taxon>Enterobacterales</taxon>
        <taxon>Enterobacteriaceae</taxon>
        <taxon>Escherichia</taxon>
    </lineage>
</organism>
<gene>
    <name evidence="1" type="ORF">NCTC10418_03029</name>
</gene>
<dbReference type="RefSeq" id="WP_044862896.1">
    <property type="nucleotide sequence ID" value="NZ_BFYO01000050.1"/>
</dbReference>
<reference evidence="1 2" key="1">
    <citation type="submission" date="2018-06" db="EMBL/GenBank/DDBJ databases">
        <authorList>
            <consortium name="Pathogen Informatics"/>
            <person name="Doyle S."/>
        </authorList>
    </citation>
    <scope>NUCLEOTIDE SEQUENCE [LARGE SCALE GENOMIC DNA]</scope>
    <source>
        <strain evidence="1 2">NCTC10418</strain>
    </source>
</reference>
<evidence type="ECO:0000313" key="1">
    <source>
        <dbReference type="EMBL" id="STE85424.1"/>
    </source>
</evidence>
<dbReference type="AlphaFoldDB" id="A0A376KRW3"/>
<protein>
    <submittedName>
        <fullName evidence="1">Uncharacterized protein</fullName>
    </submittedName>
</protein>
<evidence type="ECO:0000313" key="2">
    <source>
        <dbReference type="Proteomes" id="UP000255460"/>
    </source>
</evidence>
<dbReference type="EMBL" id="UFZQ01000001">
    <property type="protein sequence ID" value="STE85424.1"/>
    <property type="molecule type" value="Genomic_DNA"/>
</dbReference>
<accession>A0A376KRW3</accession>
<name>A0A376KRW3_ECOLX</name>
<proteinExistence type="predicted"/>
<dbReference type="Proteomes" id="UP000255460">
    <property type="component" value="Unassembled WGS sequence"/>
</dbReference>